<feature type="chain" id="PRO_5045112934" evidence="1">
    <location>
        <begin position="26"/>
        <end position="157"/>
    </location>
</feature>
<dbReference type="PROSITE" id="PS51257">
    <property type="entry name" value="PROKAR_LIPOPROTEIN"/>
    <property type="match status" value="1"/>
</dbReference>
<dbReference type="Proteomes" id="UP001432075">
    <property type="component" value="Chromosome"/>
</dbReference>
<protein>
    <submittedName>
        <fullName evidence="3">RICIN domain-containing protein</fullName>
    </submittedName>
</protein>
<name>A0ABZ1RW23_9ACTN</name>
<organism evidence="3 4">
    <name type="scientific">Streptomyces goshikiensis</name>
    <dbReference type="NCBI Taxonomy" id="1942"/>
    <lineage>
        <taxon>Bacteria</taxon>
        <taxon>Bacillati</taxon>
        <taxon>Actinomycetota</taxon>
        <taxon>Actinomycetes</taxon>
        <taxon>Kitasatosporales</taxon>
        <taxon>Streptomycetaceae</taxon>
        <taxon>Streptomyces</taxon>
    </lineage>
</organism>
<dbReference type="RefSeq" id="WP_328777165.1">
    <property type="nucleotide sequence ID" value="NZ_CP108057.1"/>
</dbReference>
<gene>
    <name evidence="3" type="ORF">OHU17_33230</name>
</gene>
<evidence type="ECO:0000313" key="3">
    <source>
        <dbReference type="EMBL" id="WUO50315.1"/>
    </source>
</evidence>
<dbReference type="PROSITE" id="PS50231">
    <property type="entry name" value="RICIN_B_LECTIN"/>
    <property type="match status" value="1"/>
</dbReference>
<sequence>MKKTTGLIGLLALACATAVAVPASASASPAGRGAVALRNVQTGLCLDGDFGGKVYTKGCGSDNPYQHWYLHEGPMGVMLQSSKTGLCITGKGVGNDSIAAVACNSGDVKQWWEQWNVNGNAYTLLNHQNRKALDSDAKGNAYVHQYGDTNPYQHWSM</sequence>
<dbReference type="Pfam" id="PF00652">
    <property type="entry name" value="Ricin_B_lectin"/>
    <property type="match status" value="1"/>
</dbReference>
<dbReference type="InterPro" id="IPR000772">
    <property type="entry name" value="Ricin_B_lectin"/>
</dbReference>
<reference evidence="3" key="1">
    <citation type="submission" date="2022-10" db="EMBL/GenBank/DDBJ databases">
        <title>The complete genomes of actinobacterial strains from the NBC collection.</title>
        <authorList>
            <person name="Joergensen T.S."/>
            <person name="Alvarez Arevalo M."/>
            <person name="Sterndorff E.B."/>
            <person name="Faurdal D."/>
            <person name="Vuksanovic O."/>
            <person name="Mourched A.-S."/>
            <person name="Charusanti P."/>
            <person name="Shaw S."/>
            <person name="Blin K."/>
            <person name="Weber T."/>
        </authorList>
    </citation>
    <scope>NUCLEOTIDE SEQUENCE</scope>
    <source>
        <strain evidence="3">NBC_00283</strain>
    </source>
</reference>
<feature type="domain" description="Ricin B lectin" evidence="2">
    <location>
        <begin position="35"/>
        <end position="155"/>
    </location>
</feature>
<evidence type="ECO:0000259" key="2">
    <source>
        <dbReference type="Pfam" id="PF00652"/>
    </source>
</evidence>
<dbReference type="EMBL" id="CP108057">
    <property type="protein sequence ID" value="WUO50315.1"/>
    <property type="molecule type" value="Genomic_DNA"/>
</dbReference>
<dbReference type="SUPFAM" id="SSF50370">
    <property type="entry name" value="Ricin B-like lectins"/>
    <property type="match status" value="1"/>
</dbReference>
<keyword evidence="4" id="KW-1185">Reference proteome</keyword>
<dbReference type="CDD" id="cd23415">
    <property type="entry name" value="beta-trefoil_Ricin_AH"/>
    <property type="match status" value="1"/>
</dbReference>
<dbReference type="Gene3D" id="2.80.10.50">
    <property type="match status" value="1"/>
</dbReference>
<proteinExistence type="predicted"/>
<dbReference type="InterPro" id="IPR035992">
    <property type="entry name" value="Ricin_B-like_lectins"/>
</dbReference>
<feature type="signal peptide" evidence="1">
    <location>
        <begin position="1"/>
        <end position="25"/>
    </location>
</feature>
<accession>A0ABZ1RW23</accession>
<keyword evidence="1" id="KW-0732">Signal</keyword>
<evidence type="ECO:0000256" key="1">
    <source>
        <dbReference type="SAM" id="SignalP"/>
    </source>
</evidence>
<evidence type="ECO:0000313" key="4">
    <source>
        <dbReference type="Proteomes" id="UP001432075"/>
    </source>
</evidence>